<feature type="region of interest" description="Disordered" evidence="1">
    <location>
        <begin position="1"/>
        <end position="30"/>
    </location>
</feature>
<dbReference type="PANTHER" id="PTHR34883">
    <property type="entry name" value="SERINE-RICH PROTEIN, PUTATIVE-RELATED-RELATED"/>
    <property type="match status" value="1"/>
</dbReference>
<dbReference type="PANTHER" id="PTHR34883:SF8">
    <property type="entry name" value="EXTRACELLULAR SERINE-RICH PROTEIN (AFU_ORTHOLOGUE AFUA_6G00670)"/>
    <property type="match status" value="1"/>
</dbReference>
<sequence length="378" mass="39142">MVLVSSVEAQAKRRTTTSTSNASTTSSSPAVTHSVAVGAEGFNYTPAEIKGVSVGDVIEFRFYPGGHTVVRAEYGYPCIPYELTGANKIGFFSGQKSPQVISNNLPTFQVRVNNTNPIFYYCSAPSSCIKNNMIGVINPSANETLQGQLEFIKNATLQLAPGESFPSETASPTSSNPSATGKPVTGSNNGGHKSGLSSGAIAGIAIGAAALTILAGTLIYLCGWRGAMGATSRPGLHMFGSSPSAMGPPVLPMTEATKFPSPTTPKTPVVPGLGPATDPYRSWSPSVHGASPVHILPRDSAYGQRSDIYAHTPPLGAGSAEQTHSYGDQPATHRTAGTTTVAELPGSSDPGNSPLPTYPGRFSWAQGQEAEYRPGGKP</sequence>
<gene>
    <name evidence="3" type="ORF">VTK73DRAFT_6626</name>
</gene>
<dbReference type="InterPro" id="IPR052953">
    <property type="entry name" value="Ser-rich/MCO-related"/>
</dbReference>
<dbReference type="Gene3D" id="2.60.40.420">
    <property type="entry name" value="Cupredoxins - blue copper proteins"/>
    <property type="match status" value="1"/>
</dbReference>
<name>A0ABR3XW88_9PEZI</name>
<keyword evidence="2" id="KW-0812">Transmembrane</keyword>
<feature type="compositionally biased region" description="Low complexity" evidence="1">
    <location>
        <begin position="16"/>
        <end position="30"/>
    </location>
</feature>
<dbReference type="EMBL" id="JAZHXJ010000038">
    <property type="protein sequence ID" value="KAL1879930.1"/>
    <property type="molecule type" value="Genomic_DNA"/>
</dbReference>
<feature type="region of interest" description="Disordered" evidence="1">
    <location>
        <begin position="162"/>
        <end position="191"/>
    </location>
</feature>
<feature type="region of interest" description="Disordered" evidence="1">
    <location>
        <begin position="306"/>
        <end position="378"/>
    </location>
</feature>
<evidence type="ECO:0000256" key="1">
    <source>
        <dbReference type="SAM" id="MobiDB-lite"/>
    </source>
</evidence>
<proteinExistence type="predicted"/>
<keyword evidence="2" id="KW-1133">Transmembrane helix</keyword>
<reference evidence="3 4" key="1">
    <citation type="journal article" date="2024" name="Commun. Biol.">
        <title>Comparative genomic analysis of thermophilic fungi reveals convergent evolutionary adaptations and gene losses.</title>
        <authorList>
            <person name="Steindorff A.S."/>
            <person name="Aguilar-Pontes M.V."/>
            <person name="Robinson A.J."/>
            <person name="Andreopoulos B."/>
            <person name="LaButti K."/>
            <person name="Kuo A."/>
            <person name="Mondo S."/>
            <person name="Riley R."/>
            <person name="Otillar R."/>
            <person name="Haridas S."/>
            <person name="Lipzen A."/>
            <person name="Grimwood J."/>
            <person name="Schmutz J."/>
            <person name="Clum A."/>
            <person name="Reid I.D."/>
            <person name="Moisan M.C."/>
            <person name="Butler G."/>
            <person name="Nguyen T.T.M."/>
            <person name="Dewar K."/>
            <person name="Conant G."/>
            <person name="Drula E."/>
            <person name="Henrissat B."/>
            <person name="Hansel C."/>
            <person name="Singer S."/>
            <person name="Hutchinson M.I."/>
            <person name="de Vries R.P."/>
            <person name="Natvig D.O."/>
            <person name="Powell A.J."/>
            <person name="Tsang A."/>
            <person name="Grigoriev I.V."/>
        </authorList>
    </citation>
    <scope>NUCLEOTIDE SEQUENCE [LARGE SCALE GENOMIC DNA]</scope>
    <source>
        <strain evidence="3 4">ATCC 24622</strain>
    </source>
</reference>
<feature type="compositionally biased region" description="Low complexity" evidence="1">
    <location>
        <begin position="166"/>
        <end position="180"/>
    </location>
</feature>
<organism evidence="3 4">
    <name type="scientific">Phialemonium thermophilum</name>
    <dbReference type="NCBI Taxonomy" id="223376"/>
    <lineage>
        <taxon>Eukaryota</taxon>
        <taxon>Fungi</taxon>
        <taxon>Dikarya</taxon>
        <taxon>Ascomycota</taxon>
        <taxon>Pezizomycotina</taxon>
        <taxon>Sordariomycetes</taxon>
        <taxon>Sordariomycetidae</taxon>
        <taxon>Cephalothecales</taxon>
        <taxon>Cephalothecaceae</taxon>
        <taxon>Phialemonium</taxon>
    </lineage>
</organism>
<keyword evidence="2" id="KW-0472">Membrane</keyword>
<evidence type="ECO:0008006" key="5">
    <source>
        <dbReference type="Google" id="ProtNLM"/>
    </source>
</evidence>
<evidence type="ECO:0000313" key="4">
    <source>
        <dbReference type="Proteomes" id="UP001586593"/>
    </source>
</evidence>
<accession>A0ABR3XW88</accession>
<comment type="caution">
    <text evidence="3">The sequence shown here is derived from an EMBL/GenBank/DDBJ whole genome shotgun (WGS) entry which is preliminary data.</text>
</comment>
<evidence type="ECO:0000313" key="3">
    <source>
        <dbReference type="EMBL" id="KAL1879930.1"/>
    </source>
</evidence>
<dbReference type="SUPFAM" id="SSF49503">
    <property type="entry name" value="Cupredoxins"/>
    <property type="match status" value="1"/>
</dbReference>
<feature type="transmembrane region" description="Helical" evidence="2">
    <location>
        <begin position="200"/>
        <end position="223"/>
    </location>
</feature>
<dbReference type="Proteomes" id="UP001586593">
    <property type="component" value="Unassembled WGS sequence"/>
</dbReference>
<evidence type="ECO:0000256" key="2">
    <source>
        <dbReference type="SAM" id="Phobius"/>
    </source>
</evidence>
<keyword evidence="4" id="KW-1185">Reference proteome</keyword>
<dbReference type="InterPro" id="IPR008972">
    <property type="entry name" value="Cupredoxin"/>
</dbReference>
<protein>
    <recommendedName>
        <fullName evidence="5">Extracellular serine-rich protein</fullName>
    </recommendedName>
</protein>